<dbReference type="EMBL" id="QKYN01000210">
    <property type="protein sequence ID" value="RAG80641.1"/>
    <property type="molecule type" value="Genomic_DNA"/>
</dbReference>
<dbReference type="RefSeq" id="WP_111507646.1">
    <property type="nucleotide sequence ID" value="NZ_QKYN01000210.1"/>
</dbReference>
<evidence type="ECO:0000259" key="2">
    <source>
        <dbReference type="Pfam" id="PF01243"/>
    </source>
</evidence>
<sequence>MAHFTEAQRVYLASQRLARMATVDPAGQPQNNPVGFFLQDDDTVLVGGLRMGATKKWRNLQANPKIALVVDDLVSVRPWRVRGVEIRGTAELQVGPHDLGPHFSPEVIRVHPEKIIHWGLEA</sequence>
<name>A0A2X0IB86_9ACTN</name>
<dbReference type="InterPro" id="IPR011576">
    <property type="entry name" value="Pyridox_Oxase_N"/>
</dbReference>
<reference evidence="3 4" key="1">
    <citation type="submission" date="2018-06" db="EMBL/GenBank/DDBJ databases">
        <title>Streptacidiphilus pinicola sp. nov., isolated from pine grove soil.</title>
        <authorList>
            <person name="Roh S.G."/>
            <person name="Park S."/>
            <person name="Kim M.-K."/>
            <person name="Yun B.-R."/>
            <person name="Park J."/>
            <person name="Kim M.J."/>
            <person name="Kim Y.S."/>
            <person name="Kim S.B."/>
        </authorList>
    </citation>
    <scope>NUCLEOTIDE SEQUENCE [LARGE SCALE GENOMIC DNA]</scope>
    <source>
        <strain evidence="3 4">MMS16-CNU450</strain>
    </source>
</reference>
<dbReference type="OrthoDB" id="3693562at2"/>
<dbReference type="Proteomes" id="UP000248889">
    <property type="component" value="Unassembled WGS sequence"/>
</dbReference>
<dbReference type="Pfam" id="PF01243">
    <property type="entry name" value="PNPOx_N"/>
    <property type="match status" value="1"/>
</dbReference>
<dbReference type="NCBIfam" id="TIGR04023">
    <property type="entry name" value="PPOX_MSMEG_5819"/>
    <property type="match status" value="1"/>
</dbReference>
<dbReference type="Gene3D" id="2.30.110.10">
    <property type="entry name" value="Electron Transport, Fmn-binding Protein, Chain A"/>
    <property type="match status" value="1"/>
</dbReference>
<keyword evidence="4" id="KW-1185">Reference proteome</keyword>
<accession>A0A2X0IB86</accession>
<dbReference type="InterPro" id="IPR052019">
    <property type="entry name" value="F420H2_bilvrd_red/Heme_oxyg"/>
</dbReference>
<evidence type="ECO:0000313" key="3">
    <source>
        <dbReference type="EMBL" id="RAG80641.1"/>
    </source>
</evidence>
<dbReference type="PANTHER" id="PTHR35176">
    <property type="entry name" value="HEME OXYGENASE HI_0854-RELATED"/>
    <property type="match status" value="1"/>
</dbReference>
<proteinExistence type="predicted"/>
<dbReference type="InterPro" id="IPR024031">
    <property type="entry name" value="MSMEG_5819/OxyR"/>
</dbReference>
<organism evidence="3 4">
    <name type="scientific">Streptacidiphilus pinicola</name>
    <dbReference type="NCBI Taxonomy" id="2219663"/>
    <lineage>
        <taxon>Bacteria</taxon>
        <taxon>Bacillati</taxon>
        <taxon>Actinomycetota</taxon>
        <taxon>Actinomycetes</taxon>
        <taxon>Kitasatosporales</taxon>
        <taxon>Streptomycetaceae</taxon>
        <taxon>Streptacidiphilus</taxon>
    </lineage>
</organism>
<dbReference type="InterPro" id="IPR012349">
    <property type="entry name" value="Split_barrel_FMN-bd"/>
</dbReference>
<gene>
    <name evidence="3" type="ORF">DN069_37030</name>
</gene>
<dbReference type="GO" id="GO:0070967">
    <property type="term" value="F:coenzyme F420 binding"/>
    <property type="evidence" value="ECO:0007669"/>
    <property type="project" value="TreeGrafter"/>
</dbReference>
<protein>
    <submittedName>
        <fullName evidence="3">PPOX class F420-dependent oxidoreductase</fullName>
    </submittedName>
</protein>
<dbReference type="SUPFAM" id="SSF50475">
    <property type="entry name" value="FMN-binding split barrel"/>
    <property type="match status" value="1"/>
</dbReference>
<dbReference type="AlphaFoldDB" id="A0A2X0IB86"/>
<dbReference type="GO" id="GO:0005829">
    <property type="term" value="C:cytosol"/>
    <property type="evidence" value="ECO:0007669"/>
    <property type="project" value="TreeGrafter"/>
</dbReference>
<feature type="domain" description="Pyridoxamine 5'-phosphate oxidase N-terminal" evidence="2">
    <location>
        <begin position="4"/>
        <end position="93"/>
    </location>
</feature>
<evidence type="ECO:0000256" key="1">
    <source>
        <dbReference type="ARBA" id="ARBA00023002"/>
    </source>
</evidence>
<dbReference type="GO" id="GO:0016627">
    <property type="term" value="F:oxidoreductase activity, acting on the CH-CH group of donors"/>
    <property type="evidence" value="ECO:0007669"/>
    <property type="project" value="TreeGrafter"/>
</dbReference>
<dbReference type="PANTHER" id="PTHR35176:SF6">
    <property type="entry name" value="HEME OXYGENASE HI_0854-RELATED"/>
    <property type="match status" value="1"/>
</dbReference>
<keyword evidence="1" id="KW-0560">Oxidoreductase</keyword>
<comment type="caution">
    <text evidence="3">The sequence shown here is derived from an EMBL/GenBank/DDBJ whole genome shotgun (WGS) entry which is preliminary data.</text>
</comment>
<evidence type="ECO:0000313" key="4">
    <source>
        <dbReference type="Proteomes" id="UP000248889"/>
    </source>
</evidence>